<dbReference type="Proteomes" id="UP000245647">
    <property type="component" value="Unassembled WGS sequence"/>
</dbReference>
<evidence type="ECO:0000256" key="1">
    <source>
        <dbReference type="SAM" id="MobiDB-lite"/>
    </source>
</evidence>
<comment type="caution">
    <text evidence="3">The sequence shown here is derived from an EMBL/GenBank/DDBJ whole genome shotgun (WGS) entry which is preliminary data.</text>
</comment>
<sequence length="231" mass="26756">MRYYSITVMLFLAFWSCSQGQDFRSAPQQTSDPKTKKVTPPNAQKTQDVLSEREYDISHSKGVVVANVGDHVSIPLSLYNQDGTLWLTIAFEEVNKEQLAKIHPFALSVDELLLVFKCVGRTKGYYTVVINEQTGERKYVKSDDPGFKFERWEEHILDCFSVGFNASKNPVKIAPADESKLLPFDKEEFYMPVKIQKDWLQVKWGDEENWKYGWIKWQEAGTLLLYLFYTA</sequence>
<accession>A0A2U2PDS3</accession>
<dbReference type="OrthoDB" id="672714at2"/>
<keyword evidence="2" id="KW-0732">Signal</keyword>
<keyword evidence="4" id="KW-1185">Reference proteome</keyword>
<reference evidence="3 4" key="1">
    <citation type="submission" date="2018-04" db="EMBL/GenBank/DDBJ databases">
        <title>Pedobacter chongqingensis sp. nov., isolated from a rottenly hemp rope.</title>
        <authorList>
            <person name="Cai Y."/>
        </authorList>
    </citation>
    <scope>NUCLEOTIDE SEQUENCE [LARGE SCALE GENOMIC DNA]</scope>
    <source>
        <strain evidence="3 4">FJ4-8</strain>
    </source>
</reference>
<evidence type="ECO:0000313" key="4">
    <source>
        <dbReference type="Proteomes" id="UP000245647"/>
    </source>
</evidence>
<dbReference type="AlphaFoldDB" id="A0A2U2PDS3"/>
<evidence type="ECO:0000256" key="2">
    <source>
        <dbReference type="SAM" id="SignalP"/>
    </source>
</evidence>
<feature type="chain" id="PRO_5015632451" evidence="2">
    <location>
        <begin position="21"/>
        <end position="231"/>
    </location>
</feature>
<dbReference type="EMBL" id="QEAS01000013">
    <property type="protein sequence ID" value="PWG79547.1"/>
    <property type="molecule type" value="Genomic_DNA"/>
</dbReference>
<organism evidence="3 4">
    <name type="scientific">Pararcticibacter amylolyticus</name>
    <dbReference type="NCBI Taxonomy" id="2173175"/>
    <lineage>
        <taxon>Bacteria</taxon>
        <taxon>Pseudomonadati</taxon>
        <taxon>Bacteroidota</taxon>
        <taxon>Sphingobacteriia</taxon>
        <taxon>Sphingobacteriales</taxon>
        <taxon>Sphingobacteriaceae</taxon>
        <taxon>Pararcticibacter</taxon>
    </lineage>
</organism>
<dbReference type="RefSeq" id="WP_109416791.1">
    <property type="nucleotide sequence ID" value="NZ_QEAS01000013.1"/>
</dbReference>
<gene>
    <name evidence="3" type="ORF">DDR33_15870</name>
</gene>
<name>A0A2U2PDS3_9SPHI</name>
<protein>
    <submittedName>
        <fullName evidence="3">Uncharacterized protein</fullName>
    </submittedName>
</protein>
<feature type="region of interest" description="Disordered" evidence="1">
    <location>
        <begin position="25"/>
        <end position="45"/>
    </location>
</feature>
<feature type="signal peptide" evidence="2">
    <location>
        <begin position="1"/>
        <end position="20"/>
    </location>
</feature>
<evidence type="ECO:0000313" key="3">
    <source>
        <dbReference type="EMBL" id="PWG79547.1"/>
    </source>
</evidence>
<proteinExistence type="predicted"/>